<accession>A0A3S4YP33</accession>
<keyword evidence="7 13" id="KW-0791">Threonine biosynthesis</keyword>
<dbReference type="KEGG" id="piv:NCTC13079_00564"/>
<evidence type="ECO:0000256" key="11">
    <source>
        <dbReference type="ARBA" id="ARBA00049375"/>
    </source>
</evidence>
<protein>
    <recommendedName>
        <fullName evidence="4 13">Homoserine kinase</fullName>
        <shortName evidence="13">HK</shortName>
        <shortName evidence="13">HSK</shortName>
        <ecNumber evidence="3 13">2.7.1.39</ecNumber>
    </recommendedName>
</protein>
<dbReference type="GO" id="GO:0009088">
    <property type="term" value="P:threonine biosynthetic process"/>
    <property type="evidence" value="ECO:0007669"/>
    <property type="project" value="UniProtKB-UniRule"/>
</dbReference>
<evidence type="ECO:0000256" key="6">
    <source>
        <dbReference type="ARBA" id="ARBA00022679"/>
    </source>
</evidence>
<keyword evidence="8 13" id="KW-0547">Nucleotide-binding</keyword>
<dbReference type="InterPro" id="IPR006204">
    <property type="entry name" value="GHMP_kinase_N_dom"/>
</dbReference>
<reference evidence="16 17" key="1">
    <citation type="submission" date="2018-12" db="EMBL/GenBank/DDBJ databases">
        <authorList>
            <consortium name="Pathogen Informatics"/>
        </authorList>
    </citation>
    <scope>NUCLEOTIDE SEQUENCE [LARGE SCALE GENOMIC DNA]</scope>
    <source>
        <strain evidence="16 17">NCTC13079</strain>
    </source>
</reference>
<feature type="domain" description="GHMP kinase N-terminal" evidence="14">
    <location>
        <begin position="44"/>
        <end position="125"/>
    </location>
</feature>
<evidence type="ECO:0000256" key="8">
    <source>
        <dbReference type="ARBA" id="ARBA00022741"/>
    </source>
</evidence>
<dbReference type="RefSeq" id="WP_126465027.1">
    <property type="nucleotide sequence ID" value="NZ_JAUSWF010000001.1"/>
</dbReference>
<dbReference type="InterPro" id="IPR036554">
    <property type="entry name" value="GHMP_kinase_C_sf"/>
</dbReference>
<evidence type="ECO:0000256" key="2">
    <source>
        <dbReference type="ARBA" id="ARBA00007370"/>
    </source>
</evidence>
<keyword evidence="13" id="KW-0963">Cytoplasm</keyword>
<dbReference type="InterPro" id="IPR000870">
    <property type="entry name" value="Homoserine_kinase"/>
</dbReference>
<comment type="function">
    <text evidence="12 13">Catalyzes the ATP-dependent phosphorylation of L-homoserine to L-homoserine phosphate.</text>
</comment>
<dbReference type="PIRSF" id="PIRSF000676">
    <property type="entry name" value="Homoser_kin"/>
    <property type="match status" value="1"/>
</dbReference>
<dbReference type="SUPFAM" id="SSF54211">
    <property type="entry name" value="Ribosomal protein S5 domain 2-like"/>
    <property type="match status" value="1"/>
</dbReference>
<evidence type="ECO:0000256" key="10">
    <source>
        <dbReference type="ARBA" id="ARBA00022840"/>
    </source>
</evidence>
<evidence type="ECO:0000259" key="14">
    <source>
        <dbReference type="Pfam" id="PF00288"/>
    </source>
</evidence>
<evidence type="ECO:0000256" key="4">
    <source>
        <dbReference type="ARBA" id="ARBA00017858"/>
    </source>
</evidence>
<keyword evidence="5 13" id="KW-0028">Amino-acid biosynthesis</keyword>
<evidence type="ECO:0000256" key="3">
    <source>
        <dbReference type="ARBA" id="ARBA00012078"/>
    </source>
</evidence>
<dbReference type="AlphaFoldDB" id="A0A3S4YP33"/>
<dbReference type="PROSITE" id="PS00627">
    <property type="entry name" value="GHMP_KINASES_ATP"/>
    <property type="match status" value="1"/>
</dbReference>
<dbReference type="EC" id="2.7.1.39" evidence="3 13"/>
<dbReference type="Gene3D" id="3.30.230.10">
    <property type="match status" value="1"/>
</dbReference>
<name>A0A3S4YP33_9FIRM</name>
<keyword evidence="6 13" id="KW-0808">Transferase</keyword>
<evidence type="ECO:0000256" key="1">
    <source>
        <dbReference type="ARBA" id="ARBA00005015"/>
    </source>
</evidence>
<evidence type="ECO:0000256" key="5">
    <source>
        <dbReference type="ARBA" id="ARBA00022605"/>
    </source>
</evidence>
<sequence length="286" mass="30496">MIEVRVPATTANMGPGFDVIGMALNLHNTFTFSMDGGEVDRDSMIYRSAEVVFRRAKRPMDGFVYAVEAEVPMARGLGSSATCIVGGMAGANALLGSPFSRDEILEMASDFEGHPDNVAPALLGGCVVSAPGPDGVFYRKLKRASDFTPIVAIPDFDLSTEKARAALPEALAYGDCVYNIGNMAFLVYGLETGDFEALLRGAGDRIHQPYRGPLIQGYDAMAAIEETKKGKMLISGAGPTLLFLTAATEDAEAIQSAWERIAAPLDAHWEIRTLAVDDAGAVVRKI</sequence>
<dbReference type="NCBIfam" id="TIGR00191">
    <property type="entry name" value="thrB"/>
    <property type="match status" value="1"/>
</dbReference>
<keyword evidence="9 13" id="KW-0418">Kinase</keyword>
<dbReference type="InterPro" id="IPR006203">
    <property type="entry name" value="GHMP_knse_ATP-bd_CS"/>
</dbReference>
<dbReference type="InterPro" id="IPR014721">
    <property type="entry name" value="Ribsml_uS5_D2-typ_fold_subgr"/>
</dbReference>
<dbReference type="GO" id="GO:0005524">
    <property type="term" value="F:ATP binding"/>
    <property type="evidence" value="ECO:0007669"/>
    <property type="project" value="UniProtKB-UniRule"/>
</dbReference>
<gene>
    <name evidence="13 16" type="primary">thrB</name>
    <name evidence="16" type="ORF">NCTC13079_00564</name>
</gene>
<dbReference type="HAMAP" id="MF_00384">
    <property type="entry name" value="Homoser_kinase"/>
    <property type="match status" value="1"/>
</dbReference>
<comment type="subcellular location">
    <subcellularLocation>
        <location evidence="13">Cytoplasm</location>
    </subcellularLocation>
</comment>
<dbReference type="PANTHER" id="PTHR20861">
    <property type="entry name" value="HOMOSERINE/4-DIPHOSPHOCYTIDYL-2-C-METHYL-D-ERYTHRITOL KINASE"/>
    <property type="match status" value="1"/>
</dbReference>
<dbReference type="GO" id="GO:0005737">
    <property type="term" value="C:cytoplasm"/>
    <property type="evidence" value="ECO:0007669"/>
    <property type="project" value="UniProtKB-SubCell"/>
</dbReference>
<dbReference type="PRINTS" id="PR00958">
    <property type="entry name" value="HOMSERKINASE"/>
</dbReference>
<evidence type="ECO:0000259" key="15">
    <source>
        <dbReference type="Pfam" id="PF08544"/>
    </source>
</evidence>
<feature type="domain" description="GHMP kinase C-terminal" evidence="15">
    <location>
        <begin position="188"/>
        <end position="259"/>
    </location>
</feature>
<evidence type="ECO:0000313" key="16">
    <source>
        <dbReference type="EMBL" id="VEJ35201.1"/>
    </source>
</evidence>
<dbReference type="Pfam" id="PF00288">
    <property type="entry name" value="GHMP_kinases_N"/>
    <property type="match status" value="1"/>
</dbReference>
<dbReference type="OrthoDB" id="9769912at2"/>
<keyword evidence="17" id="KW-1185">Reference proteome</keyword>
<comment type="catalytic activity">
    <reaction evidence="11 13">
        <text>L-homoserine + ATP = O-phospho-L-homoserine + ADP + H(+)</text>
        <dbReference type="Rhea" id="RHEA:13985"/>
        <dbReference type="ChEBI" id="CHEBI:15378"/>
        <dbReference type="ChEBI" id="CHEBI:30616"/>
        <dbReference type="ChEBI" id="CHEBI:57476"/>
        <dbReference type="ChEBI" id="CHEBI:57590"/>
        <dbReference type="ChEBI" id="CHEBI:456216"/>
        <dbReference type="EC" id="2.7.1.39"/>
    </reaction>
</comment>
<evidence type="ECO:0000256" key="13">
    <source>
        <dbReference type="HAMAP-Rule" id="MF_00384"/>
    </source>
</evidence>
<dbReference type="GO" id="GO:0004413">
    <property type="term" value="F:homoserine kinase activity"/>
    <property type="evidence" value="ECO:0007669"/>
    <property type="project" value="UniProtKB-UniRule"/>
</dbReference>
<keyword evidence="10 13" id="KW-0067">ATP-binding</keyword>
<dbReference type="InterPro" id="IPR013750">
    <property type="entry name" value="GHMP_kinase_C_dom"/>
</dbReference>
<dbReference type="Proteomes" id="UP000269544">
    <property type="component" value="Chromosome"/>
</dbReference>
<dbReference type="PANTHER" id="PTHR20861:SF1">
    <property type="entry name" value="HOMOSERINE KINASE"/>
    <property type="match status" value="1"/>
</dbReference>
<evidence type="ECO:0000313" key="17">
    <source>
        <dbReference type="Proteomes" id="UP000269544"/>
    </source>
</evidence>
<comment type="similarity">
    <text evidence="2 13">Belongs to the GHMP kinase family. Homoserine kinase subfamily.</text>
</comment>
<dbReference type="InterPro" id="IPR020568">
    <property type="entry name" value="Ribosomal_Su5_D2-typ_SF"/>
</dbReference>
<evidence type="ECO:0000256" key="9">
    <source>
        <dbReference type="ARBA" id="ARBA00022777"/>
    </source>
</evidence>
<comment type="pathway">
    <text evidence="1 13">Amino-acid biosynthesis; L-threonine biosynthesis; L-threonine from L-aspartate: step 4/5.</text>
</comment>
<dbReference type="SUPFAM" id="SSF55060">
    <property type="entry name" value="GHMP Kinase, C-terminal domain"/>
    <property type="match status" value="1"/>
</dbReference>
<evidence type="ECO:0000256" key="7">
    <source>
        <dbReference type="ARBA" id="ARBA00022697"/>
    </source>
</evidence>
<dbReference type="EMBL" id="LR134523">
    <property type="protein sequence ID" value="VEJ35201.1"/>
    <property type="molecule type" value="Genomic_DNA"/>
</dbReference>
<dbReference type="UniPathway" id="UPA00050">
    <property type="reaction ID" value="UER00064"/>
</dbReference>
<evidence type="ECO:0000256" key="12">
    <source>
        <dbReference type="ARBA" id="ARBA00049954"/>
    </source>
</evidence>
<proteinExistence type="inferred from homology"/>
<dbReference type="Pfam" id="PF08544">
    <property type="entry name" value="GHMP_kinases_C"/>
    <property type="match status" value="1"/>
</dbReference>
<dbReference type="Gene3D" id="3.30.70.890">
    <property type="entry name" value="GHMP kinase, C-terminal domain"/>
    <property type="match status" value="1"/>
</dbReference>
<organism evidence="16 17">
    <name type="scientific">Aedoeadaptatus ivorii</name>
    <dbReference type="NCBI Taxonomy" id="54006"/>
    <lineage>
        <taxon>Bacteria</taxon>
        <taxon>Bacillati</taxon>
        <taxon>Bacillota</taxon>
        <taxon>Tissierellia</taxon>
        <taxon>Tissierellales</taxon>
        <taxon>Peptoniphilaceae</taxon>
        <taxon>Aedoeadaptatus</taxon>
    </lineage>
</organism>
<feature type="binding site" evidence="13">
    <location>
        <begin position="72"/>
        <end position="82"/>
    </location>
    <ligand>
        <name>ATP</name>
        <dbReference type="ChEBI" id="CHEBI:30616"/>
    </ligand>
</feature>